<sequence>MMTRKFTEKERNILYENIPLQKQGDEVSWETFVFIILNIVFSVLIFKTILYDYNPFLPGGDFPVWVSIIYIFIMLIPVIVIPFLLTNFILRVIRDIIVYSRYRKYAAEYAFDSDKIEIFQGKDEEDFIIQIPNAKEEKIEIKIFLKITIEYAVQKDFQKEIGNYGKVDSEKIDIPLHEILRILGAKNFNRKADVRLKDFSTNVKLDSNKEMYYFRDFLKTKYNLVYALKNKELLFINFYGDDIIQDIDIVVKDVESKVEYYYDEDRLL</sequence>
<keyword evidence="1" id="KW-0812">Transmembrane</keyword>
<accession>A0A7Y0AKF5</accession>
<protein>
    <submittedName>
        <fullName evidence="2">Uncharacterized protein</fullName>
    </submittedName>
</protein>
<keyword evidence="1" id="KW-0472">Membrane</keyword>
<proteinExistence type="predicted"/>
<organism evidence="2 3">
    <name type="scientific">Chryseobacterium antibioticum</name>
    <dbReference type="NCBI Taxonomy" id="2728847"/>
    <lineage>
        <taxon>Bacteria</taxon>
        <taxon>Pseudomonadati</taxon>
        <taxon>Bacteroidota</taxon>
        <taxon>Flavobacteriia</taxon>
        <taxon>Flavobacteriales</taxon>
        <taxon>Weeksellaceae</taxon>
        <taxon>Chryseobacterium group</taxon>
        <taxon>Chryseobacterium</taxon>
    </lineage>
</organism>
<name>A0A7Y0AKF5_9FLAO</name>
<dbReference type="AlphaFoldDB" id="A0A7Y0AKF5"/>
<dbReference type="Proteomes" id="UP000544054">
    <property type="component" value="Unassembled WGS sequence"/>
</dbReference>
<feature type="transmembrane region" description="Helical" evidence="1">
    <location>
        <begin position="31"/>
        <end position="50"/>
    </location>
</feature>
<evidence type="ECO:0000313" key="3">
    <source>
        <dbReference type="Proteomes" id="UP000544054"/>
    </source>
</evidence>
<dbReference type="RefSeq" id="WP_169233481.1">
    <property type="nucleotide sequence ID" value="NZ_JABBGI010000003.1"/>
</dbReference>
<comment type="caution">
    <text evidence="2">The sequence shown here is derived from an EMBL/GenBank/DDBJ whole genome shotgun (WGS) entry which is preliminary data.</text>
</comment>
<dbReference type="EMBL" id="JABBGI010000003">
    <property type="protein sequence ID" value="NML68914.1"/>
    <property type="molecule type" value="Genomic_DNA"/>
</dbReference>
<keyword evidence="1" id="KW-1133">Transmembrane helix</keyword>
<feature type="transmembrane region" description="Helical" evidence="1">
    <location>
        <begin position="62"/>
        <end position="85"/>
    </location>
</feature>
<evidence type="ECO:0000313" key="2">
    <source>
        <dbReference type="EMBL" id="NML68914.1"/>
    </source>
</evidence>
<reference evidence="2 3" key="1">
    <citation type="submission" date="2020-04" db="EMBL/GenBank/DDBJ databases">
        <title>Chryseobacterium sp. RP-3-3 sp. nov., isolated from Jeju soil.</title>
        <authorList>
            <person name="Dahal R.H."/>
        </authorList>
    </citation>
    <scope>NUCLEOTIDE SEQUENCE [LARGE SCALE GENOMIC DNA]</scope>
    <source>
        <strain evidence="2 3">RP-3-3</strain>
    </source>
</reference>
<gene>
    <name evidence="2" type="ORF">HHL23_03770</name>
</gene>
<keyword evidence="3" id="KW-1185">Reference proteome</keyword>
<evidence type="ECO:0000256" key="1">
    <source>
        <dbReference type="SAM" id="Phobius"/>
    </source>
</evidence>